<dbReference type="Proteomes" id="UP001501183">
    <property type="component" value="Unassembled WGS sequence"/>
</dbReference>
<feature type="signal peptide" evidence="2">
    <location>
        <begin position="1"/>
        <end position="24"/>
    </location>
</feature>
<reference evidence="4" key="1">
    <citation type="journal article" date="2019" name="Int. J. Syst. Evol. Microbiol.">
        <title>The Global Catalogue of Microorganisms (GCM) 10K type strain sequencing project: providing services to taxonomists for standard genome sequencing and annotation.</title>
        <authorList>
            <consortium name="The Broad Institute Genomics Platform"/>
            <consortium name="The Broad Institute Genome Sequencing Center for Infectious Disease"/>
            <person name="Wu L."/>
            <person name="Ma J."/>
        </authorList>
    </citation>
    <scope>NUCLEOTIDE SEQUENCE [LARGE SCALE GENOMIC DNA]</scope>
    <source>
        <strain evidence="4">JCM 32206</strain>
    </source>
</reference>
<evidence type="ECO:0000256" key="2">
    <source>
        <dbReference type="SAM" id="SignalP"/>
    </source>
</evidence>
<evidence type="ECO:0000313" key="4">
    <source>
        <dbReference type="Proteomes" id="UP001501183"/>
    </source>
</evidence>
<dbReference type="EMBL" id="BAABFB010000059">
    <property type="protein sequence ID" value="GAA4484769.1"/>
    <property type="molecule type" value="Genomic_DNA"/>
</dbReference>
<evidence type="ECO:0000256" key="1">
    <source>
        <dbReference type="SAM" id="MobiDB-lite"/>
    </source>
</evidence>
<keyword evidence="4" id="KW-1185">Reference proteome</keyword>
<sequence>MQRVAVVGALPLAVAIVCSGVATAAPAEQGGVGVEEAPRDQPGVPAEEAAPAPAPGPAPVAEPAVAEPKEYWVAPPVEYDNVPTRPAPTYYYEDAPSAPVTVQQLHLPTPVEPVAPIEAPPERLRLGDYVAAKPNWLSGEDLDKTNNTAAVFEAQVDTFWKSIGVETSRADRIGAATVGGAALGGLGTAAALGVPAAVAGGLVGGVSGFGIGLAMAPEAGALLPVVGWVAPPVLNAAGGAAVGAAVAGIPVALVAGTTGAIVGAATGMAFGAGDTLAEPIEVEIPDAPTVDAAAITDATRDTVARVESLPGGPGAVEAVRQADRQVPLQVADAAAQVRDTVTAQPGGRDLVQRVEAAGAATATTFAPVAGPVGEVLDAVRAGLVQG</sequence>
<feature type="region of interest" description="Disordered" evidence="1">
    <location>
        <begin position="27"/>
        <end position="62"/>
    </location>
</feature>
<keyword evidence="2" id="KW-0732">Signal</keyword>
<gene>
    <name evidence="3" type="ORF">GCM10023094_38610</name>
</gene>
<evidence type="ECO:0008006" key="5">
    <source>
        <dbReference type="Google" id="ProtNLM"/>
    </source>
</evidence>
<comment type="caution">
    <text evidence="3">The sequence shown here is derived from an EMBL/GenBank/DDBJ whole genome shotgun (WGS) entry which is preliminary data.</text>
</comment>
<feature type="chain" id="PRO_5045943903" description="Insoluble domain protein" evidence="2">
    <location>
        <begin position="25"/>
        <end position="386"/>
    </location>
</feature>
<accession>A0ABP8PE82</accession>
<name>A0ABP8PE82_9NOCA</name>
<feature type="compositionally biased region" description="Low complexity" evidence="1">
    <location>
        <begin position="42"/>
        <end position="51"/>
    </location>
</feature>
<evidence type="ECO:0000313" key="3">
    <source>
        <dbReference type="EMBL" id="GAA4484769.1"/>
    </source>
</evidence>
<proteinExistence type="predicted"/>
<organism evidence="3 4">
    <name type="scientific">Rhodococcus olei</name>
    <dbReference type="NCBI Taxonomy" id="2161675"/>
    <lineage>
        <taxon>Bacteria</taxon>
        <taxon>Bacillati</taxon>
        <taxon>Actinomycetota</taxon>
        <taxon>Actinomycetes</taxon>
        <taxon>Mycobacteriales</taxon>
        <taxon>Nocardiaceae</taxon>
        <taxon>Rhodococcus</taxon>
    </lineage>
</organism>
<protein>
    <recommendedName>
        <fullName evidence="5">Insoluble domain protein</fullName>
    </recommendedName>
</protein>